<evidence type="ECO:0000313" key="6">
    <source>
        <dbReference type="Proteomes" id="UP000736164"/>
    </source>
</evidence>
<feature type="region of interest" description="Disordered" evidence="3">
    <location>
        <begin position="135"/>
        <end position="241"/>
    </location>
</feature>
<dbReference type="PANTHER" id="PTHR47305">
    <property type="entry name" value="BEN DOMAIN-CONTAINING PROTEIN 2"/>
    <property type="match status" value="1"/>
</dbReference>
<reference evidence="5" key="1">
    <citation type="journal article" date="2021" name="Cell">
        <title>Tracing the genetic footprints of vertebrate landing in non-teleost ray-finned fishes.</title>
        <authorList>
            <person name="Bi X."/>
            <person name="Wang K."/>
            <person name="Yang L."/>
            <person name="Pan H."/>
            <person name="Jiang H."/>
            <person name="Wei Q."/>
            <person name="Fang M."/>
            <person name="Yu H."/>
            <person name="Zhu C."/>
            <person name="Cai Y."/>
            <person name="He Y."/>
            <person name="Gan X."/>
            <person name="Zeng H."/>
            <person name="Yu D."/>
            <person name="Zhu Y."/>
            <person name="Jiang H."/>
            <person name="Qiu Q."/>
            <person name="Yang H."/>
            <person name="Zhang Y.E."/>
            <person name="Wang W."/>
            <person name="Zhu M."/>
            <person name="He S."/>
            <person name="Zhang G."/>
        </authorList>
    </citation>
    <scope>NUCLEOTIDE SEQUENCE</scope>
    <source>
        <strain evidence="5">Allg_001</strain>
    </source>
</reference>
<evidence type="ECO:0000259" key="4">
    <source>
        <dbReference type="PROSITE" id="PS51457"/>
    </source>
</evidence>
<dbReference type="PANTHER" id="PTHR47305:SF1">
    <property type="entry name" value="BEN DOMAIN-CONTAINING PROTEIN"/>
    <property type="match status" value="1"/>
</dbReference>
<dbReference type="SMART" id="SM01025">
    <property type="entry name" value="BEN"/>
    <property type="match status" value="2"/>
</dbReference>
<feature type="region of interest" description="Disordered" evidence="3">
    <location>
        <begin position="370"/>
        <end position="389"/>
    </location>
</feature>
<organism evidence="5 6">
    <name type="scientific">Atractosteus spatula</name>
    <name type="common">Alligator gar</name>
    <name type="synonym">Lepisosteus spatula</name>
    <dbReference type="NCBI Taxonomy" id="7917"/>
    <lineage>
        <taxon>Eukaryota</taxon>
        <taxon>Metazoa</taxon>
        <taxon>Chordata</taxon>
        <taxon>Craniata</taxon>
        <taxon>Vertebrata</taxon>
        <taxon>Euteleostomi</taxon>
        <taxon>Actinopterygii</taxon>
        <taxon>Neopterygii</taxon>
        <taxon>Holostei</taxon>
        <taxon>Semionotiformes</taxon>
        <taxon>Lepisosteidae</taxon>
        <taxon>Atractosteus</taxon>
    </lineage>
</organism>
<dbReference type="EMBL" id="JAAWVO010020193">
    <property type="protein sequence ID" value="MBN3315256.1"/>
    <property type="molecule type" value="Genomic_DNA"/>
</dbReference>
<feature type="non-terminal residue" evidence="5">
    <location>
        <position position="1"/>
    </location>
</feature>
<feature type="compositionally biased region" description="Polar residues" evidence="3">
    <location>
        <begin position="137"/>
        <end position="153"/>
    </location>
</feature>
<dbReference type="GO" id="GO:0005634">
    <property type="term" value="C:nucleus"/>
    <property type="evidence" value="ECO:0007669"/>
    <property type="project" value="UniProtKB-SubCell"/>
</dbReference>
<feature type="domain" description="BEN" evidence="4">
    <location>
        <begin position="238"/>
        <end position="339"/>
    </location>
</feature>
<dbReference type="AlphaFoldDB" id="A0A8J7NQ85"/>
<dbReference type="GO" id="GO:0003677">
    <property type="term" value="F:DNA binding"/>
    <property type="evidence" value="ECO:0007669"/>
    <property type="project" value="InterPro"/>
</dbReference>
<dbReference type="Pfam" id="PF10523">
    <property type="entry name" value="BEN"/>
    <property type="match status" value="2"/>
</dbReference>
<evidence type="ECO:0000256" key="2">
    <source>
        <dbReference type="ARBA" id="ARBA00023242"/>
    </source>
</evidence>
<keyword evidence="6" id="KW-1185">Reference proteome</keyword>
<gene>
    <name evidence="5" type="primary">Bend2</name>
    <name evidence="5" type="ORF">GTO95_0000732</name>
</gene>
<feature type="compositionally biased region" description="Polar residues" evidence="3">
    <location>
        <begin position="184"/>
        <end position="203"/>
    </location>
</feature>
<feature type="domain" description="BEN" evidence="4">
    <location>
        <begin position="410"/>
        <end position="509"/>
    </location>
</feature>
<sequence length="516" mass="58592">MKSSAEEVRREGAELLLGEAERIQAGRRTPVGLRRDAWDGQGCRNDLQRRLRTEPAERREDETNGTAKQPKTMARGPDKQAEEESVLFVMTEWPRIMYEAIQKLDQKFDQLQAKVMNVRIKNPVFAFCLVFQKPQLPASNGHPQVRTETSPVSDGSLPMPQLMPVCSPSPPPQGEGKKPPPRPAQSTVSAQGTPSTRRATGSLKNAPPAAENTGAKGSRKTPSGGPPNTKTELIGDPRRQVRIPSSVLQKVSNKKNPRNMVRFLLRGLFSVETLTSSNIMGDSVRGLKKLDPNKIAAMREWLSKKFTRYDLRENGRDWRACISIMNSTARYLRFEAKKNKVSKPFDKENRSKMHPVLFLLTRVCCSSKHKRQNEKFKEGPPDKDERQAPALEETAEIDVELESDKFLGDPSRQVMVPQYALLTARLRTRPELAARFLIKYLFPYDLLVKSNVYGNRERGILALDRNRISALREHLKEQYPWFLLEEDGQDWKACVGAINSTIRKFRHELKKGKMVK</sequence>
<evidence type="ECO:0000256" key="1">
    <source>
        <dbReference type="ARBA" id="ARBA00004123"/>
    </source>
</evidence>
<feature type="compositionally biased region" description="Basic and acidic residues" evidence="3">
    <location>
        <begin position="373"/>
        <end position="387"/>
    </location>
</feature>
<dbReference type="Gene3D" id="1.10.10.2590">
    <property type="entry name" value="BEN domain"/>
    <property type="match status" value="1"/>
</dbReference>
<feature type="non-terminal residue" evidence="5">
    <location>
        <position position="516"/>
    </location>
</feature>
<name>A0A8J7NQ85_ATRSP</name>
<feature type="region of interest" description="Disordered" evidence="3">
    <location>
        <begin position="44"/>
        <end position="82"/>
    </location>
</feature>
<feature type="compositionally biased region" description="Basic and acidic residues" evidence="3">
    <location>
        <begin position="46"/>
        <end position="62"/>
    </location>
</feature>
<keyword evidence="2" id="KW-0539">Nucleus</keyword>
<evidence type="ECO:0000256" key="3">
    <source>
        <dbReference type="SAM" id="MobiDB-lite"/>
    </source>
</evidence>
<accession>A0A8J7NQ85</accession>
<proteinExistence type="predicted"/>
<dbReference type="InterPro" id="IPR018379">
    <property type="entry name" value="BEN_domain"/>
</dbReference>
<dbReference type="PROSITE" id="PS51457">
    <property type="entry name" value="BEN"/>
    <property type="match status" value="2"/>
</dbReference>
<comment type="subcellular location">
    <subcellularLocation>
        <location evidence="1">Nucleus</location>
    </subcellularLocation>
</comment>
<protein>
    <submittedName>
        <fullName evidence="5">BEND2 protein</fullName>
    </submittedName>
</protein>
<evidence type="ECO:0000313" key="5">
    <source>
        <dbReference type="EMBL" id="MBN3315256.1"/>
    </source>
</evidence>
<comment type="caution">
    <text evidence="5">The sequence shown here is derived from an EMBL/GenBank/DDBJ whole genome shotgun (WGS) entry which is preliminary data.</text>
</comment>
<dbReference type="Proteomes" id="UP000736164">
    <property type="component" value="Unassembled WGS sequence"/>
</dbReference>